<comment type="caution">
    <text evidence="2">The sequence shown here is derived from an EMBL/GenBank/DDBJ whole genome shotgun (WGS) entry which is preliminary data.</text>
</comment>
<evidence type="ECO:0000313" key="2">
    <source>
        <dbReference type="EMBL" id="KAF7363880.1"/>
    </source>
</evidence>
<dbReference type="SUPFAM" id="SSF81383">
    <property type="entry name" value="F-box domain"/>
    <property type="match status" value="1"/>
</dbReference>
<organism evidence="2 3">
    <name type="scientific">Mycena sanguinolenta</name>
    <dbReference type="NCBI Taxonomy" id="230812"/>
    <lineage>
        <taxon>Eukaryota</taxon>
        <taxon>Fungi</taxon>
        <taxon>Dikarya</taxon>
        <taxon>Basidiomycota</taxon>
        <taxon>Agaricomycotina</taxon>
        <taxon>Agaricomycetes</taxon>
        <taxon>Agaricomycetidae</taxon>
        <taxon>Agaricales</taxon>
        <taxon>Marasmiineae</taxon>
        <taxon>Mycenaceae</taxon>
        <taxon>Mycena</taxon>
    </lineage>
</organism>
<protein>
    <recommendedName>
        <fullName evidence="1">F-box domain-containing protein</fullName>
    </recommendedName>
</protein>
<dbReference type="AlphaFoldDB" id="A0A8H7D755"/>
<feature type="domain" description="F-box" evidence="1">
    <location>
        <begin position="41"/>
        <end position="94"/>
    </location>
</feature>
<evidence type="ECO:0000259" key="1">
    <source>
        <dbReference type="Pfam" id="PF12937"/>
    </source>
</evidence>
<accession>A0A8H7D755</accession>
<dbReference type="Gene3D" id="1.20.1280.50">
    <property type="match status" value="1"/>
</dbReference>
<dbReference type="InterPro" id="IPR036047">
    <property type="entry name" value="F-box-like_dom_sf"/>
</dbReference>
<proteinExistence type="predicted"/>
<dbReference type="OrthoDB" id="2269034at2759"/>
<gene>
    <name evidence="2" type="ORF">MSAN_01046000</name>
</gene>
<keyword evidence="3" id="KW-1185">Reference proteome</keyword>
<evidence type="ECO:0000313" key="3">
    <source>
        <dbReference type="Proteomes" id="UP000623467"/>
    </source>
</evidence>
<name>A0A8H7D755_9AGAR</name>
<dbReference type="InterPro" id="IPR001810">
    <property type="entry name" value="F-box_dom"/>
</dbReference>
<reference evidence="2" key="1">
    <citation type="submission" date="2020-05" db="EMBL/GenBank/DDBJ databases">
        <title>Mycena genomes resolve the evolution of fungal bioluminescence.</title>
        <authorList>
            <person name="Tsai I.J."/>
        </authorList>
    </citation>
    <scope>NUCLEOTIDE SEQUENCE</scope>
    <source>
        <strain evidence="2">160909Yilan</strain>
    </source>
</reference>
<dbReference type="EMBL" id="JACAZH010000007">
    <property type="protein sequence ID" value="KAF7363880.1"/>
    <property type="molecule type" value="Genomic_DNA"/>
</dbReference>
<sequence length="497" mass="56757">MPLWSFAVGPLSNRPPQFQNQYSLVNEDGFLRLAAISRRVLALPPEILAEIFLFCLPYRGDDPVALNPKDAPLVLCAVCRQWRITALNTPYLWNGFLLLGPPRSHNFSTREAGSLYVDLCRMWLSSARSLPLSLSLRAFQPRKTFHSVLELVISRAHQWREIVLHGGYELSLPVDGKYPLLEKLTIFFLPPAHPTLSFRDAPRLRDVYMPSFTGRIQLPWHQIIKFRIGCDVEDCLEFLRHASNLVDAHLRVKPTYYSSYFDDLVLPNAILLPQLQFLDLSAQWRDGEVLPMALLQYLETPALQRLTLCFEDYDSTDSTCDISPFLSFVSQPSFKLHTLTLSRLPTTVDDLVDCLKAAPTVAQLELQISDHILNLNPLFAKLAGHGDFLPQLESFHISLSGASSIADPSLVLTALEWRCISTPFIRLQYFRFVVYIDDRNPELEDIDDCDIDAINDRKTEEYLKSFKSYALYPVLQVSGTSFSFGEYFLEWRAVHPK</sequence>
<dbReference type="Pfam" id="PF12937">
    <property type="entry name" value="F-box-like"/>
    <property type="match status" value="1"/>
</dbReference>
<dbReference type="Proteomes" id="UP000623467">
    <property type="component" value="Unassembled WGS sequence"/>
</dbReference>